<dbReference type="RefSeq" id="WP_377830960.1">
    <property type="nucleotide sequence ID" value="NZ_JBHRSK010000001.1"/>
</dbReference>
<name>A0ABV7ABZ7_9RHOB</name>
<proteinExistence type="predicted"/>
<accession>A0ABV7ABZ7</accession>
<protein>
    <submittedName>
        <fullName evidence="2">DUF3035 domain-containing protein</fullName>
    </submittedName>
</protein>
<dbReference type="Proteomes" id="UP001595443">
    <property type="component" value="Unassembled WGS sequence"/>
</dbReference>
<dbReference type="InterPro" id="IPR021395">
    <property type="entry name" value="DUF3035"/>
</dbReference>
<evidence type="ECO:0000313" key="2">
    <source>
        <dbReference type="EMBL" id="MFC2966643.1"/>
    </source>
</evidence>
<dbReference type="EMBL" id="JBHRSK010000001">
    <property type="protein sequence ID" value="MFC2966643.1"/>
    <property type="molecule type" value="Genomic_DNA"/>
</dbReference>
<comment type="caution">
    <text evidence="2">The sequence shown here is derived from an EMBL/GenBank/DDBJ whole genome shotgun (WGS) entry which is preliminary data.</text>
</comment>
<dbReference type="PROSITE" id="PS51257">
    <property type="entry name" value="PROKAR_LIPOPROTEIN"/>
    <property type="match status" value="1"/>
</dbReference>
<dbReference type="Pfam" id="PF11233">
    <property type="entry name" value="DUF3035"/>
    <property type="match status" value="1"/>
</dbReference>
<evidence type="ECO:0000256" key="1">
    <source>
        <dbReference type="SAM" id="MobiDB-lite"/>
    </source>
</evidence>
<gene>
    <name evidence="2" type="ORF">ACFOES_00910</name>
</gene>
<keyword evidence="3" id="KW-1185">Reference proteome</keyword>
<sequence>MQAGRSAFGIAAIAMLALAGCSGGKDPHLMNFRSNNRGPDEFAVLPSKPLQMPKNFSQLPPPTPGGTNLTDPTPKADAVAALGGRARSGDKVPAGDSTLVTQAARYGIVPDIRAQLAAADLQYRRKHRPKPLEKVFGVTTYFRAYRPMALDQYAELERWRAAGVRTESAPPDPAKQQK</sequence>
<organism evidence="2 3">
    <name type="scientific">Acidimangrovimonas pyrenivorans</name>
    <dbReference type="NCBI Taxonomy" id="2030798"/>
    <lineage>
        <taxon>Bacteria</taxon>
        <taxon>Pseudomonadati</taxon>
        <taxon>Pseudomonadota</taxon>
        <taxon>Alphaproteobacteria</taxon>
        <taxon>Rhodobacterales</taxon>
        <taxon>Paracoccaceae</taxon>
        <taxon>Acidimangrovimonas</taxon>
    </lineage>
</organism>
<evidence type="ECO:0000313" key="3">
    <source>
        <dbReference type="Proteomes" id="UP001595443"/>
    </source>
</evidence>
<feature type="region of interest" description="Disordered" evidence="1">
    <location>
        <begin position="40"/>
        <end position="75"/>
    </location>
</feature>
<reference evidence="3" key="1">
    <citation type="journal article" date="2019" name="Int. J. Syst. Evol. Microbiol.">
        <title>The Global Catalogue of Microorganisms (GCM) 10K type strain sequencing project: providing services to taxonomists for standard genome sequencing and annotation.</title>
        <authorList>
            <consortium name="The Broad Institute Genomics Platform"/>
            <consortium name="The Broad Institute Genome Sequencing Center for Infectious Disease"/>
            <person name="Wu L."/>
            <person name="Ma J."/>
        </authorList>
    </citation>
    <scope>NUCLEOTIDE SEQUENCE [LARGE SCALE GENOMIC DNA]</scope>
    <source>
        <strain evidence="3">KCTC 62192</strain>
    </source>
</reference>